<evidence type="ECO:0000256" key="7">
    <source>
        <dbReference type="SAM" id="SignalP"/>
    </source>
</evidence>
<evidence type="ECO:0000256" key="1">
    <source>
        <dbReference type="ARBA" id="ARBA00022670"/>
    </source>
</evidence>
<dbReference type="GO" id="GO:0046872">
    <property type="term" value="F:metal ion binding"/>
    <property type="evidence" value="ECO:0007669"/>
    <property type="project" value="UniProtKB-KW"/>
</dbReference>
<feature type="active site" evidence="5">
    <location>
        <position position="319"/>
    </location>
</feature>
<feature type="signal peptide" evidence="7">
    <location>
        <begin position="1"/>
        <end position="16"/>
    </location>
</feature>
<dbReference type="PANTHER" id="PTHR11905">
    <property type="entry name" value="ADAM A DISINTEGRIN AND METALLOPROTEASE DOMAIN"/>
    <property type="match status" value="1"/>
</dbReference>
<dbReference type="InterPro" id="IPR024079">
    <property type="entry name" value="MetalloPept_cat_dom_sf"/>
</dbReference>
<keyword evidence="5" id="KW-0479">Metal-binding</keyword>
<feature type="compositionally biased region" description="Low complexity" evidence="6">
    <location>
        <begin position="488"/>
        <end position="500"/>
    </location>
</feature>
<dbReference type="PANTHER" id="PTHR11905:SF159">
    <property type="entry name" value="ADAM METALLOPROTEASE"/>
    <property type="match status" value="1"/>
</dbReference>
<keyword evidence="1" id="KW-0645">Protease</keyword>
<evidence type="ECO:0000256" key="2">
    <source>
        <dbReference type="ARBA" id="ARBA00022801"/>
    </source>
</evidence>
<reference evidence="9" key="1">
    <citation type="journal article" date="2011" name="PLoS ONE">
        <title>A deep insight into the sialotranscriptome of the gulf coast tick, Amblyomma maculatum.</title>
        <authorList>
            <person name="Karim S."/>
            <person name="Singh P."/>
            <person name="Ribeiro J.M."/>
        </authorList>
    </citation>
    <scope>NUCLEOTIDE SEQUENCE</scope>
    <source>
        <tissue evidence="9">Salivary gland</tissue>
    </source>
</reference>
<protein>
    <recommendedName>
        <fullName evidence="8">Peptidase M12B domain-containing protein</fullName>
    </recommendedName>
</protein>
<dbReference type="Pfam" id="PF01421">
    <property type="entry name" value="Reprolysin"/>
    <property type="match status" value="1"/>
</dbReference>
<dbReference type="AlphaFoldDB" id="G3MQ40"/>
<dbReference type="PROSITE" id="PS50215">
    <property type="entry name" value="ADAM_MEPRO"/>
    <property type="match status" value="1"/>
</dbReference>
<keyword evidence="3 5" id="KW-0862">Zinc</keyword>
<organism evidence="9">
    <name type="scientific">Amblyomma maculatum</name>
    <name type="common">Gulf Coast tick</name>
    <dbReference type="NCBI Taxonomy" id="34609"/>
    <lineage>
        <taxon>Eukaryota</taxon>
        <taxon>Metazoa</taxon>
        <taxon>Ecdysozoa</taxon>
        <taxon>Arthropoda</taxon>
        <taxon>Chelicerata</taxon>
        <taxon>Arachnida</taxon>
        <taxon>Acari</taxon>
        <taxon>Parasitiformes</taxon>
        <taxon>Ixodida</taxon>
        <taxon>Ixodoidea</taxon>
        <taxon>Ixodidae</taxon>
        <taxon>Amblyomminae</taxon>
        <taxon>Amblyomma</taxon>
    </lineage>
</organism>
<feature type="region of interest" description="Disordered" evidence="6">
    <location>
        <begin position="484"/>
        <end position="545"/>
    </location>
</feature>
<accession>G3MQ40</accession>
<keyword evidence="7" id="KW-0732">Signal</keyword>
<feature type="domain" description="Peptidase M12B" evidence="8">
    <location>
        <begin position="170"/>
        <end position="390"/>
    </location>
</feature>
<keyword evidence="4" id="KW-0482">Metalloprotease</keyword>
<evidence type="ECO:0000256" key="4">
    <source>
        <dbReference type="ARBA" id="ARBA00023049"/>
    </source>
</evidence>
<dbReference type="SUPFAM" id="SSF55486">
    <property type="entry name" value="Metalloproteases ('zincins'), catalytic domain"/>
    <property type="match status" value="1"/>
</dbReference>
<keyword evidence="2" id="KW-0378">Hydrolase</keyword>
<dbReference type="CDD" id="cd04272">
    <property type="entry name" value="ZnMc_salivary_gland_MPs"/>
    <property type="match status" value="1"/>
</dbReference>
<feature type="binding site" evidence="5">
    <location>
        <position position="328"/>
    </location>
    <ligand>
        <name>Zn(2+)</name>
        <dbReference type="ChEBI" id="CHEBI:29105"/>
        <note>catalytic</note>
    </ligand>
</feature>
<dbReference type="Gene3D" id="3.40.390.10">
    <property type="entry name" value="Collagenase (Catalytic Domain)"/>
    <property type="match status" value="1"/>
</dbReference>
<feature type="chain" id="PRO_5003447274" description="Peptidase M12B domain-containing protein" evidence="7">
    <location>
        <begin position="17"/>
        <end position="545"/>
    </location>
</feature>
<sequence length="545" mass="61491">MWIPGLVILMILSAEALEKPRLVYPRLLEERSADGRLALHVHDGLTLNLKKTTVAAPQLRVLTNEDGRSVTHLYDGEEINRNLYEDEKKLASVELTNSDIGVTVRGLVGPQHRIQPMPVLEKSQEAVVPHMIHRIGKEEFLDRVLLPGNENETIVTERARDASKEVPDVINIEMFVVASKPHHHHFTETKYLIWYTCVMVNFANLRLAQLFAPKVKLVLTGLETKQDEPYAFLSRDGFLHDEETLKAFRHHAVLSRNQYGKPDIVFLLSGYDVFTILDGKPTAAGLGIAYLSGLCTDFYVGLGEDMPGLFTGAHTMTHEVAHLLGATHDGNGPDSEIPGHPSAVSCRWEVGNIMSYINKGHTHHLFSRCSLQQMRHVVSLRGRTCWAFEGKGYLVRGTYPGMVVSFQEFCMGLIDKKRNVTFADVTVNRTSCEVQCVYKQYYRGSFYSNRYYESRFQRKADALDYMPCGQHEVCIKGFCVPKPTEEPTSTQSTLRTTTTQPPEIPTSFDPCKCDCSSEARMTSRRPTFRGGYPPRPQPTGTRRQK</sequence>
<proteinExistence type="evidence at transcript level"/>
<name>G3MQ40_AMBMU</name>
<comment type="caution">
    <text evidence="5">Lacks conserved residue(s) required for the propagation of feature annotation.</text>
</comment>
<dbReference type="InterPro" id="IPR034030">
    <property type="entry name" value="ZnMc_salivary_gland_MPs"/>
</dbReference>
<feature type="binding site" evidence="5">
    <location>
        <position position="318"/>
    </location>
    <ligand>
        <name>Zn(2+)</name>
        <dbReference type="ChEBI" id="CHEBI:29105"/>
        <note>catalytic</note>
    </ligand>
</feature>
<dbReference type="EMBL" id="JO843991">
    <property type="protein sequence ID" value="AEO35608.1"/>
    <property type="molecule type" value="mRNA"/>
</dbReference>
<evidence type="ECO:0000313" key="9">
    <source>
        <dbReference type="EMBL" id="AEO35608.1"/>
    </source>
</evidence>
<dbReference type="GO" id="GO:0004222">
    <property type="term" value="F:metalloendopeptidase activity"/>
    <property type="evidence" value="ECO:0007669"/>
    <property type="project" value="InterPro"/>
</dbReference>
<dbReference type="InterPro" id="IPR001590">
    <property type="entry name" value="Peptidase_M12B"/>
</dbReference>
<evidence type="ECO:0000259" key="8">
    <source>
        <dbReference type="PROSITE" id="PS50215"/>
    </source>
</evidence>
<dbReference type="GO" id="GO:0006509">
    <property type="term" value="P:membrane protein ectodomain proteolysis"/>
    <property type="evidence" value="ECO:0007669"/>
    <property type="project" value="TreeGrafter"/>
</dbReference>
<evidence type="ECO:0000256" key="3">
    <source>
        <dbReference type="ARBA" id="ARBA00022833"/>
    </source>
</evidence>
<feature type="binding site" evidence="5">
    <location>
        <position position="322"/>
    </location>
    <ligand>
        <name>Zn(2+)</name>
        <dbReference type="ChEBI" id="CHEBI:29105"/>
        <note>catalytic</note>
    </ligand>
</feature>
<evidence type="ECO:0000256" key="5">
    <source>
        <dbReference type="PROSITE-ProRule" id="PRU00276"/>
    </source>
</evidence>
<evidence type="ECO:0000256" key="6">
    <source>
        <dbReference type="SAM" id="MobiDB-lite"/>
    </source>
</evidence>